<evidence type="ECO:0000256" key="1">
    <source>
        <dbReference type="ARBA" id="ARBA00001946"/>
    </source>
</evidence>
<dbReference type="SMART" id="SM00852">
    <property type="entry name" value="MoCF_biosynth"/>
    <property type="match status" value="1"/>
</dbReference>
<evidence type="ECO:0000256" key="10">
    <source>
        <dbReference type="ARBA" id="ARBA00047317"/>
    </source>
</evidence>
<dbReference type="AlphaFoldDB" id="A0A6G6Y779"/>
<dbReference type="Pfam" id="PF03453">
    <property type="entry name" value="MoeA_N"/>
    <property type="match status" value="1"/>
</dbReference>
<dbReference type="GO" id="GO:0061599">
    <property type="term" value="F:molybdopterin molybdotransferase activity"/>
    <property type="evidence" value="ECO:0007669"/>
    <property type="project" value="UniProtKB-UniRule"/>
</dbReference>
<dbReference type="SUPFAM" id="SSF53218">
    <property type="entry name" value="Molybdenum cofactor biosynthesis proteins"/>
    <property type="match status" value="1"/>
</dbReference>
<evidence type="ECO:0000313" key="14">
    <source>
        <dbReference type="Proteomes" id="UP000501568"/>
    </source>
</evidence>
<dbReference type="GO" id="GO:0046872">
    <property type="term" value="F:metal ion binding"/>
    <property type="evidence" value="ECO:0007669"/>
    <property type="project" value="UniProtKB-UniRule"/>
</dbReference>
<dbReference type="Pfam" id="PF00994">
    <property type="entry name" value="MoCF_biosynth"/>
    <property type="match status" value="1"/>
</dbReference>
<dbReference type="Gene3D" id="3.90.105.10">
    <property type="entry name" value="Molybdopterin biosynthesis moea protein, domain 2"/>
    <property type="match status" value="1"/>
</dbReference>
<dbReference type="NCBIfam" id="TIGR00177">
    <property type="entry name" value="molyb_syn"/>
    <property type="match status" value="1"/>
</dbReference>
<organism evidence="13 14">
    <name type="scientific">Stakelama tenebrarum</name>
    <dbReference type="NCBI Taxonomy" id="2711215"/>
    <lineage>
        <taxon>Bacteria</taxon>
        <taxon>Pseudomonadati</taxon>
        <taxon>Pseudomonadota</taxon>
        <taxon>Alphaproteobacteria</taxon>
        <taxon>Sphingomonadales</taxon>
        <taxon>Sphingomonadaceae</taxon>
        <taxon>Stakelama</taxon>
    </lineage>
</organism>
<dbReference type="NCBIfam" id="NF045515">
    <property type="entry name" value="Glp_gephyrin"/>
    <property type="match status" value="1"/>
</dbReference>
<dbReference type="GO" id="GO:0006777">
    <property type="term" value="P:Mo-molybdopterin cofactor biosynthetic process"/>
    <property type="evidence" value="ECO:0007669"/>
    <property type="project" value="UniProtKB-UniRule"/>
</dbReference>
<comment type="catalytic activity">
    <reaction evidence="10">
        <text>adenylyl-molybdopterin + molybdate = Mo-molybdopterin + AMP + H(+)</text>
        <dbReference type="Rhea" id="RHEA:35047"/>
        <dbReference type="ChEBI" id="CHEBI:15378"/>
        <dbReference type="ChEBI" id="CHEBI:36264"/>
        <dbReference type="ChEBI" id="CHEBI:62727"/>
        <dbReference type="ChEBI" id="CHEBI:71302"/>
        <dbReference type="ChEBI" id="CHEBI:456215"/>
        <dbReference type="EC" id="2.10.1.1"/>
    </reaction>
</comment>
<dbReference type="Gene3D" id="3.40.980.10">
    <property type="entry name" value="MoaB/Mog-like domain"/>
    <property type="match status" value="1"/>
</dbReference>
<dbReference type="InterPro" id="IPR001453">
    <property type="entry name" value="MoaB/Mog_dom"/>
</dbReference>
<keyword evidence="8 11" id="KW-0460">Magnesium</keyword>
<evidence type="ECO:0000256" key="8">
    <source>
        <dbReference type="ARBA" id="ARBA00022842"/>
    </source>
</evidence>
<dbReference type="InterPro" id="IPR005111">
    <property type="entry name" value="MoeA_C_domain_IV"/>
</dbReference>
<evidence type="ECO:0000313" key="13">
    <source>
        <dbReference type="EMBL" id="QIG80433.1"/>
    </source>
</evidence>
<evidence type="ECO:0000256" key="7">
    <source>
        <dbReference type="ARBA" id="ARBA00022723"/>
    </source>
</evidence>
<dbReference type="PANTHER" id="PTHR10192">
    <property type="entry name" value="MOLYBDOPTERIN BIOSYNTHESIS PROTEIN"/>
    <property type="match status" value="1"/>
</dbReference>
<feature type="domain" description="MoaB/Mog" evidence="12">
    <location>
        <begin position="179"/>
        <end position="315"/>
    </location>
</feature>
<sequence>MTVQPLLPVEDAFARLIALARPLPGETVALAQAAGRWAAEDIAARRTQPVTDLSAMDGYAIRFADLPGPWEVIGESAAGSRFVGDVAAGQAVRIFTGAAMPPGADCVLVQEEALRDDAWLRLAGEGPGHVGRNVRRRGLDFAEGETLIAAGERLTPARLALAGVAGLGDVPVRRRVRVAIAATGDELVAPGMPVRADQLPETNRLMIAAQLAGLPVEIVDLGILPDDPARLESAFSALDADLLVTSGGASVGDHDLVRPALEAVGARMDFWRIALRPGKPMMAGTLGDAVVIGLPGNPVSAFVTTMLFVRPAVCAMAGAADPQPPTRPAVLGEPLAANGPRTDYMRAQLVDGRVHVADTQDSSMLRTLARADCLVVRPPHAPEAAEGETVTILGLA</sequence>
<protein>
    <recommendedName>
        <fullName evidence="11">Molybdopterin molybdenumtransferase</fullName>
        <ecNumber evidence="11">2.10.1.1</ecNumber>
    </recommendedName>
</protein>
<accession>A0A6G6Y779</accession>
<evidence type="ECO:0000256" key="9">
    <source>
        <dbReference type="ARBA" id="ARBA00023150"/>
    </source>
</evidence>
<dbReference type="InterPro" id="IPR036425">
    <property type="entry name" value="MoaB/Mog-like_dom_sf"/>
</dbReference>
<keyword evidence="5 11" id="KW-0500">Molybdenum</keyword>
<gene>
    <name evidence="13" type="ORF">G5C33_12020</name>
</gene>
<dbReference type="Gene3D" id="2.40.340.10">
    <property type="entry name" value="MoeA, C-terminal, domain IV"/>
    <property type="match status" value="1"/>
</dbReference>
<dbReference type="RefSeq" id="WP_165327439.1">
    <property type="nucleotide sequence ID" value="NZ_CP049109.1"/>
</dbReference>
<dbReference type="EMBL" id="CP049109">
    <property type="protein sequence ID" value="QIG80433.1"/>
    <property type="molecule type" value="Genomic_DNA"/>
</dbReference>
<comment type="cofactor">
    <cofactor evidence="1 11">
        <name>Mg(2+)</name>
        <dbReference type="ChEBI" id="CHEBI:18420"/>
    </cofactor>
</comment>
<dbReference type="Pfam" id="PF03454">
    <property type="entry name" value="MoeA_C"/>
    <property type="match status" value="1"/>
</dbReference>
<dbReference type="InterPro" id="IPR036688">
    <property type="entry name" value="MoeA_C_domain_IV_sf"/>
</dbReference>
<evidence type="ECO:0000256" key="3">
    <source>
        <dbReference type="ARBA" id="ARBA00005046"/>
    </source>
</evidence>
<dbReference type="KEGG" id="spzr:G5C33_12020"/>
<dbReference type="InterPro" id="IPR005110">
    <property type="entry name" value="MoeA_linker/N"/>
</dbReference>
<dbReference type="SUPFAM" id="SSF63867">
    <property type="entry name" value="MoeA C-terminal domain-like"/>
    <property type="match status" value="1"/>
</dbReference>
<keyword evidence="14" id="KW-1185">Reference proteome</keyword>
<keyword evidence="6 11" id="KW-0808">Transferase</keyword>
<comment type="function">
    <text evidence="2 11">Catalyzes the insertion of molybdate into adenylated molybdopterin with the concomitant release of AMP.</text>
</comment>
<evidence type="ECO:0000256" key="5">
    <source>
        <dbReference type="ARBA" id="ARBA00022505"/>
    </source>
</evidence>
<dbReference type="EC" id="2.10.1.1" evidence="11"/>
<proteinExistence type="inferred from homology"/>
<keyword evidence="9 11" id="KW-0501">Molybdenum cofactor biosynthesis</keyword>
<dbReference type="InterPro" id="IPR038987">
    <property type="entry name" value="MoeA-like"/>
</dbReference>
<dbReference type="Gene3D" id="2.170.190.11">
    <property type="entry name" value="Molybdopterin biosynthesis moea protein, domain 3"/>
    <property type="match status" value="1"/>
</dbReference>
<dbReference type="Proteomes" id="UP000501568">
    <property type="component" value="Chromosome"/>
</dbReference>
<dbReference type="InterPro" id="IPR036135">
    <property type="entry name" value="MoeA_linker/N_sf"/>
</dbReference>
<comment type="similarity">
    <text evidence="4 11">Belongs to the MoeA family.</text>
</comment>
<dbReference type="UniPathway" id="UPA00344"/>
<reference evidence="13 14" key="1">
    <citation type="submission" date="2020-02" db="EMBL/GenBank/DDBJ databases">
        <authorList>
            <person name="Zheng R.K."/>
            <person name="Sun C.M."/>
        </authorList>
    </citation>
    <scope>NUCLEOTIDE SEQUENCE [LARGE SCALE GENOMIC DNA]</scope>
    <source>
        <strain evidence="14">zrk23</strain>
    </source>
</reference>
<dbReference type="SUPFAM" id="SSF63882">
    <property type="entry name" value="MoeA N-terminal region -like"/>
    <property type="match status" value="1"/>
</dbReference>
<evidence type="ECO:0000256" key="11">
    <source>
        <dbReference type="RuleBase" id="RU365090"/>
    </source>
</evidence>
<name>A0A6G6Y779_9SPHN</name>
<dbReference type="GO" id="GO:0005829">
    <property type="term" value="C:cytosol"/>
    <property type="evidence" value="ECO:0007669"/>
    <property type="project" value="TreeGrafter"/>
</dbReference>
<evidence type="ECO:0000256" key="6">
    <source>
        <dbReference type="ARBA" id="ARBA00022679"/>
    </source>
</evidence>
<evidence type="ECO:0000256" key="2">
    <source>
        <dbReference type="ARBA" id="ARBA00002901"/>
    </source>
</evidence>
<dbReference type="CDD" id="cd00887">
    <property type="entry name" value="MoeA"/>
    <property type="match status" value="1"/>
</dbReference>
<dbReference type="PANTHER" id="PTHR10192:SF5">
    <property type="entry name" value="GEPHYRIN"/>
    <property type="match status" value="1"/>
</dbReference>
<keyword evidence="7 11" id="KW-0479">Metal-binding</keyword>
<dbReference type="FunFam" id="3.40.980.10:FF:000004">
    <property type="entry name" value="Molybdopterin molybdenumtransferase"/>
    <property type="match status" value="1"/>
</dbReference>
<comment type="pathway">
    <text evidence="3 11">Cofactor biosynthesis; molybdopterin biosynthesis.</text>
</comment>
<evidence type="ECO:0000256" key="4">
    <source>
        <dbReference type="ARBA" id="ARBA00010763"/>
    </source>
</evidence>
<evidence type="ECO:0000259" key="12">
    <source>
        <dbReference type="SMART" id="SM00852"/>
    </source>
</evidence>